<reference evidence="2" key="1">
    <citation type="submission" date="2007-10" db="EMBL/GenBank/DDBJ databases">
        <title>Complete genome of Alkaliphilus oremlandii OhILAs.</title>
        <authorList>
            <person name="Copeland A."/>
            <person name="Lucas S."/>
            <person name="Lapidus A."/>
            <person name="Barry K."/>
            <person name="Detter J.C."/>
            <person name="Glavina del Rio T."/>
            <person name="Hammon N."/>
            <person name="Israni S."/>
            <person name="Dalin E."/>
            <person name="Tice H."/>
            <person name="Pitluck S."/>
            <person name="Chain P."/>
            <person name="Malfatti S."/>
            <person name="Shin M."/>
            <person name="Vergez L."/>
            <person name="Schmutz J."/>
            <person name="Larimer F."/>
            <person name="Land M."/>
            <person name="Hauser L."/>
            <person name="Kyrpides N."/>
            <person name="Mikhailova N."/>
            <person name="Stolz J.F."/>
            <person name="Dawson A."/>
            <person name="Fisher E."/>
            <person name="Crable B."/>
            <person name="Perera E."/>
            <person name="Lisak J."/>
            <person name="Ranganathan M."/>
            <person name="Basu P."/>
            <person name="Richardson P."/>
        </authorList>
    </citation>
    <scope>NUCLEOTIDE SEQUENCE [LARGE SCALE GENOMIC DNA]</scope>
    <source>
        <strain evidence="2">OhILAs</strain>
    </source>
</reference>
<dbReference type="Gene3D" id="1.25.40.10">
    <property type="entry name" value="Tetratricopeptide repeat domain"/>
    <property type="match status" value="1"/>
</dbReference>
<protein>
    <recommendedName>
        <fullName evidence="3">DUF2225 domain-containing protein</fullName>
    </recommendedName>
</protein>
<accession>A8MEY1</accession>
<evidence type="ECO:0008006" key="3">
    <source>
        <dbReference type="Google" id="ProtNLM"/>
    </source>
</evidence>
<dbReference type="eggNOG" id="COG1655">
    <property type="taxonomic scope" value="Bacteria"/>
</dbReference>
<dbReference type="HOGENOM" id="CLU_074582_1_0_9"/>
<name>A8MEY1_ALKOO</name>
<dbReference type="RefSeq" id="WP_012158772.1">
    <property type="nucleotide sequence ID" value="NC_009922.1"/>
</dbReference>
<gene>
    <name evidence="1" type="ordered locus">Clos_0913</name>
</gene>
<dbReference type="AlphaFoldDB" id="A8MEY1"/>
<evidence type="ECO:0000313" key="2">
    <source>
        <dbReference type="Proteomes" id="UP000000269"/>
    </source>
</evidence>
<dbReference type="InterPro" id="IPR018708">
    <property type="entry name" value="DUF2225"/>
</dbReference>
<dbReference type="Pfam" id="PF09986">
    <property type="entry name" value="DUF2225"/>
    <property type="match status" value="1"/>
</dbReference>
<organism evidence="1 2">
    <name type="scientific">Alkaliphilus oremlandii (strain OhILAs)</name>
    <name type="common">Clostridium oremlandii (strain OhILAs)</name>
    <dbReference type="NCBI Taxonomy" id="350688"/>
    <lineage>
        <taxon>Bacteria</taxon>
        <taxon>Bacillati</taxon>
        <taxon>Bacillota</taxon>
        <taxon>Clostridia</taxon>
        <taxon>Peptostreptococcales</taxon>
        <taxon>Natronincolaceae</taxon>
        <taxon>Alkaliphilus</taxon>
    </lineage>
</organism>
<dbReference type="KEGG" id="aoe:Clos_0913"/>
<proteinExistence type="predicted"/>
<evidence type="ECO:0000313" key="1">
    <source>
        <dbReference type="EMBL" id="ABW18460.1"/>
    </source>
</evidence>
<dbReference type="InterPro" id="IPR011990">
    <property type="entry name" value="TPR-like_helical_dom_sf"/>
</dbReference>
<dbReference type="Proteomes" id="UP000000269">
    <property type="component" value="Chromosome"/>
</dbReference>
<sequence>MEELLYDKDCKCPVCRHRFTTKKIRTRGLRIERREEDFNVIFKDINPNYYYIWVCPTCGYSATEKEFDNITSQQEDLISKSIRPKWKERSYGGVRTYSEAEESFKMALLIGQILNKSKSYMAGISLRLAWLYRETNNPKEITFLTHALELFEASYQTERIDEQGLDEVSLAYLNGELNRRVGRYKQAVRWYSITLDHPNIKNKRHLQIKAREQWQLAKEQNDEAKLNSN</sequence>
<dbReference type="EMBL" id="CP000853">
    <property type="protein sequence ID" value="ABW18460.1"/>
    <property type="molecule type" value="Genomic_DNA"/>
</dbReference>
<dbReference type="OrthoDB" id="9780343at2"/>
<keyword evidence="2" id="KW-1185">Reference proteome</keyword>
<dbReference type="STRING" id="350688.Clos_0913"/>